<sequence>MSSHSQTVELAEDQFSHYPSVTGTNMAPRIAKEDDDPVTAEYDVYLTPSQAEQILLLQYPNRTRNRPYNVRHGARPQNIRIKPDSGYLEVDVNLNTTFNFNKFKGLQWGDTLNTARDVQNAQATYGPAAGFSNAKPRSAGRILNKNWTDRELQYENDLTRFGELEAESKVLKTQTLGGQIIRHSAAEEAGKPHYFVGAFRDDQLHLTKVDGTVQMRPQFHHLDAEDQRARLAALRAADLPAPTGEARALLQRERKVFDEVGKDRLEDRTKRLLLAAEAEVWSRLDYVDEDDQAAYDKFHERMFVSDVDGASRLESAMNQAQYTDAMSAPRKDGPGVRRRKKVAKTKKGETVDIDDGDGEEDEDEDDAHGGAQQQSTVGDD</sequence>
<feature type="compositionally biased region" description="Acidic residues" evidence="1">
    <location>
        <begin position="351"/>
        <end position="366"/>
    </location>
</feature>
<feature type="region of interest" description="Disordered" evidence="1">
    <location>
        <begin position="320"/>
        <end position="380"/>
    </location>
</feature>
<protein>
    <recommendedName>
        <fullName evidence="4">DNA-directed RNA polymerase III subunit Rpc5</fullName>
    </recommendedName>
</protein>
<proteinExistence type="predicted"/>
<dbReference type="OMA" id="QHPNRTD"/>
<dbReference type="AlphaFoldDB" id="M2LCN5"/>
<dbReference type="Pfam" id="PF04801">
    <property type="entry name" value="RPC5"/>
    <property type="match status" value="2"/>
</dbReference>
<dbReference type="OrthoDB" id="340681at2759"/>
<gene>
    <name evidence="2" type="ORF">BAUCODRAFT_152115</name>
</gene>
<dbReference type="RefSeq" id="XP_007681191.1">
    <property type="nucleotide sequence ID" value="XM_007683001.1"/>
</dbReference>
<evidence type="ECO:0000313" key="2">
    <source>
        <dbReference type="EMBL" id="EMC91727.1"/>
    </source>
</evidence>
<keyword evidence="3" id="KW-1185">Reference proteome</keyword>
<dbReference type="HOGENOM" id="CLU_045565_1_0_1"/>
<feature type="compositionally biased region" description="Basic residues" evidence="1">
    <location>
        <begin position="336"/>
        <end position="345"/>
    </location>
</feature>
<name>M2LCN5_BAUPA</name>
<dbReference type="GO" id="GO:0005666">
    <property type="term" value="C:RNA polymerase III complex"/>
    <property type="evidence" value="ECO:0007669"/>
    <property type="project" value="TreeGrafter"/>
</dbReference>
<dbReference type="PANTHER" id="PTHR12069:SF0">
    <property type="entry name" value="DNA-DIRECTED RNA POLYMERASE III SUBUNIT RPC5"/>
    <property type="match status" value="1"/>
</dbReference>
<dbReference type="STRING" id="717646.M2LCN5"/>
<dbReference type="PANTHER" id="PTHR12069">
    <property type="entry name" value="DNA-DIRECTED RNA POLYMERASES III 80 KDA POLYPEPTIDE RNA POLYMERASE III SUBUNIT 5"/>
    <property type="match status" value="1"/>
</dbReference>
<dbReference type="InterPro" id="IPR006886">
    <property type="entry name" value="RNA_pol_III_Rpc5"/>
</dbReference>
<organism evidence="2 3">
    <name type="scientific">Baudoinia panamericana (strain UAMH 10762)</name>
    <name type="common">Angels' share fungus</name>
    <name type="synonym">Baudoinia compniacensis (strain UAMH 10762)</name>
    <dbReference type="NCBI Taxonomy" id="717646"/>
    <lineage>
        <taxon>Eukaryota</taxon>
        <taxon>Fungi</taxon>
        <taxon>Dikarya</taxon>
        <taxon>Ascomycota</taxon>
        <taxon>Pezizomycotina</taxon>
        <taxon>Dothideomycetes</taxon>
        <taxon>Dothideomycetidae</taxon>
        <taxon>Mycosphaerellales</taxon>
        <taxon>Teratosphaeriaceae</taxon>
        <taxon>Baudoinia</taxon>
    </lineage>
</organism>
<dbReference type="GeneID" id="19109192"/>
<evidence type="ECO:0000313" key="3">
    <source>
        <dbReference type="Proteomes" id="UP000011761"/>
    </source>
</evidence>
<evidence type="ECO:0000256" key="1">
    <source>
        <dbReference type="SAM" id="MobiDB-lite"/>
    </source>
</evidence>
<evidence type="ECO:0008006" key="4">
    <source>
        <dbReference type="Google" id="ProtNLM"/>
    </source>
</evidence>
<dbReference type="EMBL" id="KB445563">
    <property type="protein sequence ID" value="EMC91727.1"/>
    <property type="molecule type" value="Genomic_DNA"/>
</dbReference>
<dbReference type="eggNOG" id="KOG2354">
    <property type="taxonomic scope" value="Eukaryota"/>
</dbReference>
<feature type="compositionally biased region" description="Polar residues" evidence="1">
    <location>
        <begin position="371"/>
        <end position="380"/>
    </location>
</feature>
<dbReference type="GO" id="GO:0042797">
    <property type="term" value="P:tRNA transcription by RNA polymerase III"/>
    <property type="evidence" value="ECO:0007669"/>
    <property type="project" value="TreeGrafter"/>
</dbReference>
<accession>M2LCN5</accession>
<dbReference type="KEGG" id="bcom:BAUCODRAFT_152115"/>
<dbReference type="Proteomes" id="UP000011761">
    <property type="component" value="Unassembled WGS sequence"/>
</dbReference>
<reference evidence="2 3" key="1">
    <citation type="journal article" date="2012" name="PLoS Pathog.">
        <title>Diverse lifestyles and strategies of plant pathogenesis encoded in the genomes of eighteen Dothideomycetes fungi.</title>
        <authorList>
            <person name="Ohm R.A."/>
            <person name="Feau N."/>
            <person name="Henrissat B."/>
            <person name="Schoch C.L."/>
            <person name="Horwitz B.A."/>
            <person name="Barry K.W."/>
            <person name="Condon B.J."/>
            <person name="Copeland A.C."/>
            <person name="Dhillon B."/>
            <person name="Glaser F."/>
            <person name="Hesse C.N."/>
            <person name="Kosti I."/>
            <person name="LaButti K."/>
            <person name="Lindquist E.A."/>
            <person name="Lucas S."/>
            <person name="Salamov A.A."/>
            <person name="Bradshaw R.E."/>
            <person name="Ciuffetti L."/>
            <person name="Hamelin R.C."/>
            <person name="Kema G.H.J."/>
            <person name="Lawrence C."/>
            <person name="Scott J.A."/>
            <person name="Spatafora J.W."/>
            <person name="Turgeon B.G."/>
            <person name="de Wit P.J.G.M."/>
            <person name="Zhong S."/>
            <person name="Goodwin S.B."/>
            <person name="Grigoriev I.V."/>
        </authorList>
    </citation>
    <scope>NUCLEOTIDE SEQUENCE [LARGE SCALE GENOMIC DNA]</scope>
    <source>
        <strain evidence="2 3">UAMH 10762</strain>
    </source>
</reference>